<evidence type="ECO:0000256" key="3">
    <source>
        <dbReference type="ARBA" id="ARBA00022475"/>
    </source>
</evidence>
<evidence type="ECO:0000313" key="11">
    <source>
        <dbReference type="EMBL" id="MDQ0465237.1"/>
    </source>
</evidence>
<protein>
    <submittedName>
        <fullName evidence="11">Apolipoprotein N-acyltransferase</fullName>
        <ecNumber evidence="11">2.3.1.-</ecNumber>
    </submittedName>
</protein>
<keyword evidence="5 9" id="KW-0812">Transmembrane</keyword>
<proteinExistence type="inferred from homology"/>
<feature type="transmembrane region" description="Helical" evidence="9">
    <location>
        <begin position="157"/>
        <end position="181"/>
    </location>
</feature>
<dbReference type="PANTHER" id="PTHR38686">
    <property type="entry name" value="APOLIPOPROTEIN N-ACYLTRANSFERASE"/>
    <property type="match status" value="1"/>
</dbReference>
<dbReference type="GO" id="GO:0016746">
    <property type="term" value="F:acyltransferase activity"/>
    <property type="evidence" value="ECO:0007669"/>
    <property type="project" value="UniProtKB-KW"/>
</dbReference>
<comment type="subcellular location">
    <subcellularLocation>
        <location evidence="1">Cell membrane</location>
        <topology evidence="1">Multi-pass membrane protein</topology>
    </subcellularLocation>
</comment>
<dbReference type="SUPFAM" id="SSF56317">
    <property type="entry name" value="Carbon-nitrogen hydrolase"/>
    <property type="match status" value="1"/>
</dbReference>
<feature type="transmembrane region" description="Helical" evidence="9">
    <location>
        <begin position="193"/>
        <end position="211"/>
    </location>
</feature>
<evidence type="ECO:0000256" key="8">
    <source>
        <dbReference type="ARBA" id="ARBA00023315"/>
    </source>
</evidence>
<organism evidence="11 12">
    <name type="scientific">Caulobacter ginsengisoli</name>
    <dbReference type="NCBI Taxonomy" id="400775"/>
    <lineage>
        <taxon>Bacteria</taxon>
        <taxon>Pseudomonadati</taxon>
        <taxon>Pseudomonadota</taxon>
        <taxon>Alphaproteobacteria</taxon>
        <taxon>Caulobacterales</taxon>
        <taxon>Caulobacteraceae</taxon>
        <taxon>Caulobacter</taxon>
    </lineage>
</organism>
<feature type="domain" description="CN hydrolase" evidence="10">
    <location>
        <begin position="257"/>
        <end position="468"/>
    </location>
</feature>
<evidence type="ECO:0000256" key="4">
    <source>
        <dbReference type="ARBA" id="ARBA00022679"/>
    </source>
</evidence>
<gene>
    <name evidence="11" type="ORF">QO010_003024</name>
</gene>
<dbReference type="PROSITE" id="PS50263">
    <property type="entry name" value="CN_HYDROLASE"/>
    <property type="match status" value="1"/>
</dbReference>
<evidence type="ECO:0000256" key="6">
    <source>
        <dbReference type="ARBA" id="ARBA00022989"/>
    </source>
</evidence>
<dbReference type="Pfam" id="PF20154">
    <property type="entry name" value="LNT_N"/>
    <property type="match status" value="1"/>
</dbReference>
<dbReference type="Proteomes" id="UP001228905">
    <property type="component" value="Unassembled WGS sequence"/>
</dbReference>
<reference evidence="11 12" key="1">
    <citation type="submission" date="2023-07" db="EMBL/GenBank/DDBJ databases">
        <title>Genomic Encyclopedia of Type Strains, Phase IV (KMG-IV): sequencing the most valuable type-strain genomes for metagenomic binning, comparative biology and taxonomic classification.</title>
        <authorList>
            <person name="Goeker M."/>
        </authorList>
    </citation>
    <scope>NUCLEOTIDE SEQUENCE [LARGE SCALE GENOMIC DNA]</scope>
    <source>
        <strain evidence="11 12">DSM 18695</strain>
    </source>
</reference>
<evidence type="ECO:0000256" key="2">
    <source>
        <dbReference type="ARBA" id="ARBA00010065"/>
    </source>
</evidence>
<dbReference type="PANTHER" id="PTHR38686:SF1">
    <property type="entry name" value="APOLIPOPROTEIN N-ACYLTRANSFERASE"/>
    <property type="match status" value="1"/>
</dbReference>
<dbReference type="InterPro" id="IPR045378">
    <property type="entry name" value="LNT_N"/>
</dbReference>
<dbReference type="InterPro" id="IPR036526">
    <property type="entry name" value="C-N_Hydrolase_sf"/>
</dbReference>
<dbReference type="Gene3D" id="3.60.110.10">
    <property type="entry name" value="Carbon-nitrogen hydrolase"/>
    <property type="match status" value="1"/>
</dbReference>
<dbReference type="EC" id="2.3.1.-" evidence="11"/>
<name>A0ABU0ITA7_9CAUL</name>
<dbReference type="InterPro" id="IPR004563">
    <property type="entry name" value="Apolipo_AcylTrfase"/>
</dbReference>
<evidence type="ECO:0000259" key="10">
    <source>
        <dbReference type="PROSITE" id="PS50263"/>
    </source>
</evidence>
<feature type="transmembrane region" description="Helical" evidence="9">
    <location>
        <begin position="61"/>
        <end position="80"/>
    </location>
</feature>
<keyword evidence="3" id="KW-1003">Cell membrane</keyword>
<dbReference type="EMBL" id="JAUSVS010000006">
    <property type="protein sequence ID" value="MDQ0465237.1"/>
    <property type="molecule type" value="Genomic_DNA"/>
</dbReference>
<comment type="caution">
    <text evidence="11">The sequence shown here is derived from an EMBL/GenBank/DDBJ whole genome shotgun (WGS) entry which is preliminary data.</text>
</comment>
<evidence type="ECO:0000256" key="7">
    <source>
        <dbReference type="ARBA" id="ARBA00023136"/>
    </source>
</evidence>
<feature type="transmembrane region" description="Helical" evidence="9">
    <location>
        <begin position="481"/>
        <end position="499"/>
    </location>
</feature>
<comment type="similarity">
    <text evidence="2">Belongs to the CN hydrolase family. Apolipoprotein N-acyltransferase subfamily.</text>
</comment>
<evidence type="ECO:0000256" key="5">
    <source>
        <dbReference type="ARBA" id="ARBA00022692"/>
    </source>
</evidence>
<evidence type="ECO:0000313" key="12">
    <source>
        <dbReference type="Proteomes" id="UP001228905"/>
    </source>
</evidence>
<feature type="transmembrane region" description="Helical" evidence="9">
    <location>
        <begin position="86"/>
        <end position="107"/>
    </location>
</feature>
<keyword evidence="8 11" id="KW-0012">Acyltransferase</keyword>
<feature type="transmembrane region" description="Helical" evidence="9">
    <location>
        <begin position="20"/>
        <end position="40"/>
    </location>
</feature>
<evidence type="ECO:0000256" key="1">
    <source>
        <dbReference type="ARBA" id="ARBA00004651"/>
    </source>
</evidence>
<dbReference type="RefSeq" id="WP_307350461.1">
    <property type="nucleotide sequence ID" value="NZ_JAUSVS010000006.1"/>
</dbReference>
<evidence type="ECO:0000256" key="9">
    <source>
        <dbReference type="SAM" id="Phobius"/>
    </source>
</evidence>
<sequence length="505" mass="53346">MASITHSETSGLSLAPARPWLWLVLGGMVALLAVDGRFDVPLAAWIAPALLLRFSRTSRPAPAIAGVVVAAGLQMAVYMLEAAAPFTPIAIVLCLVLGLLFAIPYILDRLVGGRLSSPARLLLMPLAWVMTEFAAASLLPVGTAIGTRAVTQAETLALMQVISLFGPYAIGFLIALIATAANQVWERPTRASLIRYGGAAAVVLAAVLAFGEARLMQSSAAAPGPTVKIAGVVPPTALRGPAWAGVTMANWPPSAAARAAVATPRARAAYARVQDRLLADTQAAARSGAKIVQWSETGAPVLEADKPALLARVAALARVEGIYINAAIGVPFERNETYLFAPDGRQLWHYRKNHPVPGMEPVAPFKGPAPVADTPYGRLSSIICYDGDFPPLARAKADILLLPGWDWPEMGHVHTMRLARLRAIENGYALVRIDYQGVSGAFDPYGRVLASQNTLPGEAYTLLVDVPTKGVTTLYGMTGDLFVWLCVLATLGLCGLGMVRRRGGA</sequence>
<accession>A0ABU0ITA7</accession>
<feature type="transmembrane region" description="Helical" evidence="9">
    <location>
        <begin position="119"/>
        <end position="145"/>
    </location>
</feature>
<keyword evidence="12" id="KW-1185">Reference proteome</keyword>
<keyword evidence="6 9" id="KW-1133">Transmembrane helix</keyword>
<keyword evidence="4 11" id="KW-0808">Transferase</keyword>
<keyword evidence="7 9" id="KW-0472">Membrane</keyword>
<dbReference type="Pfam" id="PF00795">
    <property type="entry name" value="CN_hydrolase"/>
    <property type="match status" value="1"/>
</dbReference>
<dbReference type="InterPro" id="IPR003010">
    <property type="entry name" value="C-N_Hydrolase"/>
</dbReference>